<feature type="compositionally biased region" description="Basic and acidic residues" evidence="3">
    <location>
        <begin position="27"/>
        <end position="38"/>
    </location>
</feature>
<dbReference type="InterPro" id="IPR036388">
    <property type="entry name" value="WH-like_DNA-bd_sf"/>
</dbReference>
<name>A0AAI9WW44_9ASCO</name>
<dbReference type="GO" id="GO:0045727">
    <property type="term" value="P:positive regulation of translation"/>
    <property type="evidence" value="ECO:0007669"/>
    <property type="project" value="TreeGrafter"/>
</dbReference>
<dbReference type="SUPFAM" id="SSF46785">
    <property type="entry name" value="Winged helix' DNA-binding domain"/>
    <property type="match status" value="1"/>
</dbReference>
<evidence type="ECO:0000313" key="6">
    <source>
        <dbReference type="Proteomes" id="UP001202479"/>
    </source>
</evidence>
<protein>
    <submittedName>
        <fullName evidence="5">LARP4</fullName>
    </submittedName>
</protein>
<keyword evidence="6" id="KW-1185">Reference proteome</keyword>
<evidence type="ECO:0000259" key="4">
    <source>
        <dbReference type="PROSITE" id="PS50961"/>
    </source>
</evidence>
<dbReference type="GO" id="GO:0005829">
    <property type="term" value="C:cytosol"/>
    <property type="evidence" value="ECO:0007669"/>
    <property type="project" value="TreeGrafter"/>
</dbReference>
<dbReference type="PROSITE" id="PS50961">
    <property type="entry name" value="HTH_LA"/>
    <property type="match status" value="1"/>
</dbReference>
<evidence type="ECO:0000256" key="2">
    <source>
        <dbReference type="PROSITE-ProRule" id="PRU00332"/>
    </source>
</evidence>
<dbReference type="Pfam" id="PF05383">
    <property type="entry name" value="La"/>
    <property type="match status" value="1"/>
</dbReference>
<dbReference type="GO" id="GO:0003723">
    <property type="term" value="F:RNA binding"/>
    <property type="evidence" value="ECO:0007669"/>
    <property type="project" value="UniProtKB-UniRule"/>
</dbReference>
<comment type="caution">
    <text evidence="5">The sequence shown here is derived from an EMBL/GenBank/DDBJ whole genome shotgun (WGS) entry which is preliminary data.</text>
</comment>
<accession>A0AAI9WW44</accession>
<feature type="compositionally biased region" description="Low complexity" evidence="3">
    <location>
        <begin position="78"/>
        <end position="91"/>
    </location>
</feature>
<evidence type="ECO:0000313" key="5">
    <source>
        <dbReference type="EMBL" id="KAI3402830.2"/>
    </source>
</evidence>
<feature type="region of interest" description="Disordered" evidence="3">
    <location>
        <begin position="26"/>
        <end position="126"/>
    </location>
</feature>
<dbReference type="PANTHER" id="PTHR22792:SF132">
    <property type="entry name" value="LA-RELATED PROTEIN 1"/>
    <property type="match status" value="1"/>
</dbReference>
<dbReference type="InterPro" id="IPR045180">
    <property type="entry name" value="La_dom_prot"/>
</dbReference>
<feature type="domain" description="HTH La-type RNA-binding" evidence="4">
    <location>
        <begin position="247"/>
        <end position="341"/>
    </location>
</feature>
<dbReference type="SMART" id="SM00715">
    <property type="entry name" value="LA"/>
    <property type="match status" value="1"/>
</dbReference>
<dbReference type="InterPro" id="IPR036390">
    <property type="entry name" value="WH_DNA-bd_sf"/>
</dbReference>
<organism evidence="5 6">
    <name type="scientific">Candida oxycetoniae</name>
    <dbReference type="NCBI Taxonomy" id="497107"/>
    <lineage>
        <taxon>Eukaryota</taxon>
        <taxon>Fungi</taxon>
        <taxon>Dikarya</taxon>
        <taxon>Ascomycota</taxon>
        <taxon>Saccharomycotina</taxon>
        <taxon>Pichiomycetes</taxon>
        <taxon>Debaryomycetaceae</taxon>
        <taxon>Candida/Lodderomyces clade</taxon>
        <taxon>Candida</taxon>
    </lineage>
</organism>
<dbReference type="CDD" id="cd07323">
    <property type="entry name" value="LAM"/>
    <property type="match status" value="1"/>
</dbReference>
<feature type="compositionally biased region" description="Pro residues" evidence="3">
    <location>
        <begin position="52"/>
        <end position="77"/>
    </location>
</feature>
<sequence>MSNVKRLIPAPPPKTNAWTINTLVLSDKPKTKENDIDIRAATPSSNNISSSSPPPPPPPPPPSASASTPPLPPPSPPLQTSSLELQQVSPLSSPPSPSPPPPPPPLLLQLQPPPPSSSSSSSRRLNKQEMLITVGKNLKIKKPNFPKPKEIKGGSGHFRYKCVDGSPPSTRIWSLNSSPMMALESSSSLTTSNLPTPLLIPSANSPYFSQTSQSPPIFPIPTPMIVYGLPRISYPSINNEVSSASQNLKRETKKANIKRQLEYYFSTENLCKDTYLRSLFDKSDGKVEVNKLMAFNRLKILTQNGKYVDLLVEAAQEIPCLYVYEDASYLRLKNWEQWVVSG</sequence>
<feature type="compositionally biased region" description="Pro residues" evidence="3">
    <location>
        <begin position="92"/>
        <end position="116"/>
    </location>
</feature>
<reference evidence="5" key="1">
    <citation type="journal article" date="2022" name="DNA Res.">
        <title>Genome analysis of five recently described species of the CUG-Ser clade uncovers Candida theae as a new hybrid lineage with pathogenic potential in the Candida parapsilosis species complex.</title>
        <authorList>
            <person name="Mixao V."/>
            <person name="Del Olmo V."/>
            <person name="Hegedusova E."/>
            <person name="Saus E."/>
            <person name="Pryszcz L."/>
            <person name="Cillingova A."/>
            <person name="Nosek J."/>
            <person name="Gabaldon T."/>
        </authorList>
    </citation>
    <scope>NUCLEOTIDE SEQUENCE</scope>
    <source>
        <strain evidence="5">CBS 10844</strain>
    </source>
</reference>
<keyword evidence="1 2" id="KW-0694">RNA-binding</keyword>
<dbReference type="AlphaFoldDB" id="A0AAI9WW44"/>
<evidence type="ECO:0000256" key="3">
    <source>
        <dbReference type="SAM" id="MobiDB-lite"/>
    </source>
</evidence>
<proteinExistence type="predicted"/>
<dbReference type="RefSeq" id="XP_049178577.1">
    <property type="nucleotide sequence ID" value="XM_049325715.1"/>
</dbReference>
<gene>
    <name evidence="5" type="ORF">KGF56_004291</name>
</gene>
<dbReference type="PANTHER" id="PTHR22792">
    <property type="entry name" value="LUPUS LA PROTEIN-RELATED"/>
    <property type="match status" value="1"/>
</dbReference>
<dbReference type="GeneID" id="73381906"/>
<dbReference type="EMBL" id="JAHUZD010000140">
    <property type="protein sequence ID" value="KAI3402830.2"/>
    <property type="molecule type" value="Genomic_DNA"/>
</dbReference>
<dbReference type="InterPro" id="IPR006630">
    <property type="entry name" value="La_HTH"/>
</dbReference>
<dbReference type="Gene3D" id="1.10.10.10">
    <property type="entry name" value="Winged helix-like DNA-binding domain superfamily/Winged helix DNA-binding domain"/>
    <property type="match status" value="1"/>
</dbReference>
<dbReference type="Proteomes" id="UP001202479">
    <property type="component" value="Unassembled WGS sequence"/>
</dbReference>
<dbReference type="GO" id="GO:0010494">
    <property type="term" value="C:cytoplasmic stress granule"/>
    <property type="evidence" value="ECO:0007669"/>
    <property type="project" value="TreeGrafter"/>
</dbReference>
<evidence type="ECO:0000256" key="1">
    <source>
        <dbReference type="ARBA" id="ARBA00022884"/>
    </source>
</evidence>